<keyword evidence="5" id="KW-0520">NAD</keyword>
<dbReference type="NCBIfam" id="NF007039">
    <property type="entry name" value="PRK09496.3-2"/>
    <property type="match status" value="1"/>
</dbReference>
<evidence type="ECO:0000313" key="9">
    <source>
        <dbReference type="EMBL" id="ALG82625.1"/>
    </source>
</evidence>
<dbReference type="InterPro" id="IPR003148">
    <property type="entry name" value="RCK_N"/>
</dbReference>
<feature type="domain" description="RCK N-terminal" evidence="7">
    <location>
        <begin position="227"/>
        <end position="344"/>
    </location>
</feature>
<evidence type="ECO:0000256" key="5">
    <source>
        <dbReference type="ARBA" id="ARBA00023027"/>
    </source>
</evidence>
<dbReference type="AlphaFoldDB" id="A0A0N9MKP5"/>
<dbReference type="InterPro" id="IPR036721">
    <property type="entry name" value="RCK_C_sf"/>
</dbReference>
<dbReference type="Pfam" id="PF02254">
    <property type="entry name" value="TrkA_N"/>
    <property type="match status" value="2"/>
</dbReference>
<dbReference type="RefSeq" id="WP_054519811.1">
    <property type="nucleotide sequence ID" value="NZ_CP011564.1"/>
</dbReference>
<accession>A0A0N9MKP5</accession>
<dbReference type="PANTHER" id="PTHR43833:SF5">
    <property type="entry name" value="TRK SYSTEM POTASSIUM UPTAKE PROTEIN TRKA"/>
    <property type="match status" value="1"/>
</dbReference>
<dbReference type="EMBL" id="CP011564">
    <property type="protein sequence ID" value="ALG82625.1"/>
    <property type="molecule type" value="Genomic_DNA"/>
</dbReference>
<dbReference type="InterPro" id="IPR050721">
    <property type="entry name" value="Trk_Ktr_HKT_K-transport"/>
</dbReference>
<dbReference type="Gene3D" id="3.40.50.720">
    <property type="entry name" value="NAD(P)-binding Rossmann-like Domain"/>
    <property type="match status" value="2"/>
</dbReference>
<dbReference type="SUPFAM" id="SSF51735">
    <property type="entry name" value="NAD(P)-binding Rossmann-fold domains"/>
    <property type="match status" value="2"/>
</dbReference>
<dbReference type="NCBIfam" id="NF007034">
    <property type="entry name" value="PRK09496.2-1"/>
    <property type="match status" value="1"/>
</dbReference>
<dbReference type="STRING" id="1604004.HLASA_1744"/>
<dbReference type="GO" id="GO:0005886">
    <property type="term" value="C:plasma membrane"/>
    <property type="evidence" value="ECO:0007669"/>
    <property type="project" value="InterPro"/>
</dbReference>
<dbReference type="PRINTS" id="PR00335">
    <property type="entry name" value="KUPTAKETRKA"/>
</dbReference>
<dbReference type="Proteomes" id="UP000060390">
    <property type="component" value="Chromosome"/>
</dbReference>
<feature type="domain" description="RCK N-terminal" evidence="7">
    <location>
        <begin position="1"/>
        <end position="119"/>
    </location>
</feature>
<proteinExistence type="predicted"/>
<dbReference type="PATRIC" id="fig|1604004.5.peg.1834"/>
<dbReference type="InterPro" id="IPR006037">
    <property type="entry name" value="RCK_C"/>
</dbReference>
<keyword evidence="3" id="KW-0633">Potassium transport</keyword>
<keyword evidence="4" id="KW-0630">Potassium</keyword>
<evidence type="ECO:0000259" key="7">
    <source>
        <dbReference type="PROSITE" id="PS51201"/>
    </source>
</evidence>
<dbReference type="Pfam" id="PF02080">
    <property type="entry name" value="TrkA_C"/>
    <property type="match status" value="2"/>
</dbReference>
<dbReference type="GeneID" id="26011079"/>
<name>A0A0N9MKP5_9EURY</name>
<dbReference type="PROSITE" id="PS51201">
    <property type="entry name" value="RCK_N"/>
    <property type="match status" value="2"/>
</dbReference>
<keyword evidence="6" id="KW-0406">Ion transport</keyword>
<evidence type="ECO:0000259" key="8">
    <source>
        <dbReference type="PROSITE" id="PS51202"/>
    </source>
</evidence>
<dbReference type="NCBIfam" id="NF007031">
    <property type="entry name" value="PRK09496.1-2"/>
    <property type="match status" value="1"/>
</dbReference>
<feature type="domain" description="RCK C-terminal" evidence="8">
    <location>
        <begin position="139"/>
        <end position="220"/>
    </location>
</feature>
<dbReference type="InterPro" id="IPR006036">
    <property type="entry name" value="K_uptake_TrkA"/>
</dbReference>
<gene>
    <name evidence="9" type="ORF">HLASA_1744</name>
</gene>
<dbReference type="PANTHER" id="PTHR43833">
    <property type="entry name" value="POTASSIUM CHANNEL PROTEIN 2-RELATED-RELATED"/>
    <property type="match status" value="1"/>
</dbReference>
<sequence>MRLLVIGAGDVGSSIAASLSDSHDVVVVDIDRERVDSLTYEYDVLPIHGDGTSLEVLDEAEAREAEVVIASTDSDETNLAISGTIKTISDAFTIAHLEKPTYYRTWQRSKGAFGTDFMVCSDLLTAQAIGRLIGLPTARDVDLFAGGTVQMAEFEVPPTSALTDWSIQEADRFDGLTFAAIVRDGEVILPSGEDVFEPADRVVVIGPTDSVRKFGSAVTDGKTIEGSENVVIVGGSSIGEQVAKLLEERDITPRLFEADSDRARSLAEELPSTTVMEHDATDLNFLEREHVAEADLLVATLDSDEKTLLTALVARRVGVERTVAVVEESQYVELFEAVGVDVAVNPRQVTGEEIIRFTRDRRAENVAIIESGAAEVIELEIDTESILIDRPIKEGISDLPDGVIIGAITRGGEFVVPRGDTVIEEGDHVVVFAREAVVDDVLHAM</sequence>
<dbReference type="GO" id="GO:0015079">
    <property type="term" value="F:potassium ion transmembrane transporter activity"/>
    <property type="evidence" value="ECO:0007669"/>
    <property type="project" value="InterPro"/>
</dbReference>
<dbReference type="PROSITE" id="PS51202">
    <property type="entry name" value="RCK_C"/>
    <property type="match status" value="2"/>
</dbReference>
<dbReference type="KEGG" id="hsf:HLASA_1744"/>
<evidence type="ECO:0000256" key="6">
    <source>
        <dbReference type="ARBA" id="ARBA00023065"/>
    </source>
</evidence>
<protein>
    <submittedName>
        <fullName evidence="9">Potassium transporter peripheral membrane component</fullName>
    </submittedName>
</protein>
<dbReference type="InterPro" id="IPR036291">
    <property type="entry name" value="NAD(P)-bd_dom_sf"/>
</dbReference>
<evidence type="ECO:0000313" key="10">
    <source>
        <dbReference type="Proteomes" id="UP000060390"/>
    </source>
</evidence>
<evidence type="ECO:0000256" key="1">
    <source>
        <dbReference type="ARBA" id="ARBA00003660"/>
    </source>
</evidence>
<reference evidence="10" key="1">
    <citation type="submission" date="2015-05" db="EMBL/GenBank/DDBJ databases">
        <title>Complete genome sequence of Halanaeroarchaeum sulfurireducens type strain M27-SA2, a sulfate-reducer haloarchaeon from marine anoxic lake Medee.</title>
        <authorList>
            <person name="Messina E."/>
            <person name="Kublanov I.V."/>
            <person name="Toshchakov S."/>
            <person name="Arcadi E."/>
            <person name="La Spada G."/>
            <person name="La Cono V."/>
            <person name="Yakimov M.M."/>
        </authorList>
    </citation>
    <scope>NUCLEOTIDE SEQUENCE [LARGE SCALE GENOMIC DNA]</scope>
    <source>
        <strain evidence="10">M27-SA2</strain>
    </source>
</reference>
<comment type="function">
    <text evidence="1">Part of a potassium transport system.</text>
</comment>
<keyword evidence="2" id="KW-0813">Transport</keyword>
<organism evidence="9 10">
    <name type="scientific">Halanaeroarchaeum sulfurireducens</name>
    <dbReference type="NCBI Taxonomy" id="1604004"/>
    <lineage>
        <taxon>Archaea</taxon>
        <taxon>Methanobacteriati</taxon>
        <taxon>Methanobacteriota</taxon>
        <taxon>Stenosarchaea group</taxon>
        <taxon>Halobacteria</taxon>
        <taxon>Halobacteriales</taxon>
        <taxon>Halobacteriaceae</taxon>
        <taxon>Halanaeroarchaeum</taxon>
    </lineage>
</organism>
<dbReference type="SUPFAM" id="SSF116726">
    <property type="entry name" value="TrkA C-terminal domain-like"/>
    <property type="match status" value="2"/>
</dbReference>
<evidence type="ECO:0000256" key="2">
    <source>
        <dbReference type="ARBA" id="ARBA00022448"/>
    </source>
</evidence>
<evidence type="ECO:0000256" key="3">
    <source>
        <dbReference type="ARBA" id="ARBA00022538"/>
    </source>
</evidence>
<evidence type="ECO:0000256" key="4">
    <source>
        <dbReference type="ARBA" id="ARBA00022958"/>
    </source>
</evidence>
<reference evidence="9 10" key="2">
    <citation type="journal article" date="2016" name="Stand. Genomic Sci.">
        <title>Complete genome sequence of 'Halanaeroarchaeum sulfurireducens' M27-SA2, a sulfur-reducing and acetate-oxidizing haloarchaeon from the deep-sea hypersaline anoxic lake Medee.</title>
        <authorList>
            <person name="Messina E."/>
            <person name="Sorokin D.Y."/>
            <person name="Kublanov I.V."/>
            <person name="Toshchakov S."/>
            <person name="Lopatina A."/>
            <person name="Arcadi E."/>
            <person name="Smedile F."/>
            <person name="La Spada G."/>
            <person name="La Cono V."/>
            <person name="Yakimov M.M."/>
        </authorList>
    </citation>
    <scope>NUCLEOTIDE SEQUENCE [LARGE SCALE GENOMIC DNA]</scope>
    <source>
        <strain evidence="9 10">M27-SA2</strain>
    </source>
</reference>
<dbReference type="Gene3D" id="3.30.70.1450">
    <property type="entry name" value="Regulator of K+ conductance, C-terminal domain"/>
    <property type="match status" value="2"/>
</dbReference>
<feature type="domain" description="RCK C-terminal" evidence="8">
    <location>
        <begin position="364"/>
        <end position="445"/>
    </location>
</feature>